<dbReference type="InterPro" id="IPR031751">
    <property type="entry name" value="DUF4735"/>
</dbReference>
<organism evidence="3 4">
    <name type="scientific">Calicophoron daubneyi</name>
    <name type="common">Rumen fluke</name>
    <name type="synonym">Paramphistomum daubneyi</name>
    <dbReference type="NCBI Taxonomy" id="300641"/>
    <lineage>
        <taxon>Eukaryota</taxon>
        <taxon>Metazoa</taxon>
        <taxon>Spiralia</taxon>
        <taxon>Lophotrochozoa</taxon>
        <taxon>Platyhelminthes</taxon>
        <taxon>Trematoda</taxon>
        <taxon>Digenea</taxon>
        <taxon>Plagiorchiida</taxon>
        <taxon>Pronocephalata</taxon>
        <taxon>Paramphistomoidea</taxon>
        <taxon>Paramphistomidae</taxon>
        <taxon>Calicophoron</taxon>
    </lineage>
</organism>
<accession>A0AAV2T3Y1</accession>
<dbReference type="AlphaFoldDB" id="A0AAV2T3Y1"/>
<reference evidence="3" key="1">
    <citation type="submission" date="2024-06" db="EMBL/GenBank/DDBJ databases">
        <authorList>
            <person name="Liu X."/>
            <person name="Lenzi L."/>
            <person name="Haldenby T S."/>
            <person name="Uol C."/>
        </authorList>
    </citation>
    <scope>NUCLEOTIDE SEQUENCE</scope>
</reference>
<gene>
    <name evidence="3" type="ORF">CDAUBV1_LOCUS2837</name>
</gene>
<dbReference type="EMBL" id="CAXLJL010000069">
    <property type="protein sequence ID" value="CAL5130664.1"/>
    <property type="molecule type" value="Genomic_DNA"/>
</dbReference>
<feature type="signal peptide" evidence="2">
    <location>
        <begin position="1"/>
        <end position="22"/>
    </location>
</feature>
<keyword evidence="1" id="KW-0812">Transmembrane</keyword>
<dbReference type="Proteomes" id="UP001497525">
    <property type="component" value="Unassembled WGS sequence"/>
</dbReference>
<keyword evidence="2" id="KW-0732">Signal</keyword>
<feature type="chain" id="PRO_5044010808" evidence="2">
    <location>
        <begin position="23"/>
        <end position="475"/>
    </location>
</feature>
<dbReference type="GO" id="GO:0016020">
    <property type="term" value="C:membrane"/>
    <property type="evidence" value="ECO:0007669"/>
    <property type="project" value="TreeGrafter"/>
</dbReference>
<protein>
    <submittedName>
        <fullName evidence="3">Uncharacterized protein</fullName>
    </submittedName>
</protein>
<dbReference type="Pfam" id="PF15882">
    <property type="entry name" value="DUF4735"/>
    <property type="match status" value="1"/>
</dbReference>
<keyword evidence="1" id="KW-0472">Membrane</keyword>
<dbReference type="GO" id="GO:0005829">
    <property type="term" value="C:cytosol"/>
    <property type="evidence" value="ECO:0007669"/>
    <property type="project" value="TreeGrafter"/>
</dbReference>
<evidence type="ECO:0000313" key="3">
    <source>
        <dbReference type="EMBL" id="CAL5130664.1"/>
    </source>
</evidence>
<evidence type="ECO:0000256" key="2">
    <source>
        <dbReference type="SAM" id="SignalP"/>
    </source>
</evidence>
<dbReference type="PANTHER" id="PTHR33539:SF1">
    <property type="entry name" value="UPF0764 PROTEIN C16ORF89"/>
    <property type="match status" value="1"/>
</dbReference>
<evidence type="ECO:0000313" key="4">
    <source>
        <dbReference type="Proteomes" id="UP001497525"/>
    </source>
</evidence>
<comment type="caution">
    <text evidence="3">The sequence shown here is derived from an EMBL/GenBank/DDBJ whole genome shotgun (WGS) entry which is preliminary data.</text>
</comment>
<dbReference type="PANTHER" id="PTHR33539">
    <property type="entry name" value="UPF0764 PROTEIN C16ORF89"/>
    <property type="match status" value="1"/>
</dbReference>
<name>A0AAV2T3Y1_CALDB</name>
<evidence type="ECO:0000256" key="1">
    <source>
        <dbReference type="SAM" id="Phobius"/>
    </source>
</evidence>
<sequence>MMFHVSFLLLMIYLQQYAETKGSVIRSFRDLSSSVDRIISYYRLNYEEMNFDGVFGLIVLNSTLSNLIKSATYWGQQAFYVHLIEIEKDLLRKSDSIRSILPKAINSVRKQDEAYFQKMGKLYAMDWFPRHQLILSEVEIDDESESSQINYTEELSDECIHELLRTNESAKSRCSPSERCLDLVLQRGAHGYELLHQALYMVVVGELGCVPFLDRELIDREVTVNTIRQVLCSWVFSEFNSLRGLPDLTAAERDLLLEQIFVCGELGALQFISLELLDRIISWQLDSGCFGPGNAPNISELDMMASRSGGVRKLLTEKPLPGGCLSHFTSVAAAAFAIYLRAFLLPEVAEYLLPGHLNLYSMLTLAYKAEQNPNIPALMKDDSGEPLPETNWIPFVDKKKVAVLRQLHGIAPVYFLHDPSSHWTGSAIFPYLVGICGLSLFILIFLRVRWRILNYIRTLFSTLCVQHRRFTVNGM</sequence>
<proteinExistence type="predicted"/>
<feature type="transmembrane region" description="Helical" evidence="1">
    <location>
        <begin position="428"/>
        <end position="448"/>
    </location>
</feature>
<keyword evidence="1" id="KW-1133">Transmembrane helix</keyword>